<sequence length="194" mass="22085">MTQLKVGVIVEGHGDVDAIPVLIRRIAELHEIFDTVILRPFRVNRSRFNEKFDDFERALRYLSQNSHVIAVVLDADDDCPRDLCSNLRLRAREIVKHLPVSIVAANKEFEAWLLAAIESLRGRCGVRTDAVCPSNVEEIRGAKQRVEAMMDNRIYSETVDQVKLAANMDLRIARQNSRSFDKFVRDIKGVLGAR</sequence>
<accession>A0A1W9Z9C8</accession>
<evidence type="ECO:0000313" key="2">
    <source>
        <dbReference type="Proteomes" id="UP000192284"/>
    </source>
</evidence>
<organism evidence="1 2">
    <name type="scientific">Mycobacterium angelicum</name>
    <dbReference type="NCBI Taxonomy" id="470074"/>
    <lineage>
        <taxon>Bacteria</taxon>
        <taxon>Bacillati</taxon>
        <taxon>Actinomycetota</taxon>
        <taxon>Actinomycetes</taxon>
        <taxon>Mycobacteriales</taxon>
        <taxon>Mycobacteriaceae</taxon>
        <taxon>Mycobacterium</taxon>
    </lineage>
</organism>
<keyword evidence="2" id="KW-1185">Reference proteome</keyword>
<dbReference type="Proteomes" id="UP000192284">
    <property type="component" value="Unassembled WGS sequence"/>
</dbReference>
<protein>
    <recommendedName>
        <fullName evidence="3">DUF4276 domain-containing protein</fullName>
    </recommendedName>
</protein>
<proteinExistence type="predicted"/>
<reference evidence="1 2" key="1">
    <citation type="submission" date="2017-02" db="EMBL/GenBank/DDBJ databases">
        <title>The new phylogeny of genus Mycobacterium.</title>
        <authorList>
            <person name="Tortoli E."/>
            <person name="Trovato A."/>
            <person name="Cirillo D.M."/>
        </authorList>
    </citation>
    <scope>NUCLEOTIDE SEQUENCE [LARGE SCALE GENOMIC DNA]</scope>
    <source>
        <strain evidence="1 2">DSM 45057</strain>
    </source>
</reference>
<dbReference type="AlphaFoldDB" id="A0A1W9Z9C8"/>
<dbReference type="EMBL" id="MVHE01000102">
    <property type="protein sequence ID" value="ORA09765.1"/>
    <property type="molecule type" value="Genomic_DNA"/>
</dbReference>
<dbReference type="RefSeq" id="WP_083116317.1">
    <property type="nucleotide sequence ID" value="NZ_JACKTS010000054.1"/>
</dbReference>
<dbReference type="InterPro" id="IPR025455">
    <property type="entry name" value="DUF4276"/>
</dbReference>
<gene>
    <name evidence="1" type="ORF">BST12_27340</name>
</gene>
<evidence type="ECO:0000313" key="1">
    <source>
        <dbReference type="EMBL" id="ORA09765.1"/>
    </source>
</evidence>
<dbReference type="Pfam" id="PF14103">
    <property type="entry name" value="DUF4276"/>
    <property type="match status" value="1"/>
</dbReference>
<name>A0A1W9Z9C8_MYCAN</name>
<evidence type="ECO:0008006" key="3">
    <source>
        <dbReference type="Google" id="ProtNLM"/>
    </source>
</evidence>
<dbReference type="OrthoDB" id="1491662at2"/>
<comment type="caution">
    <text evidence="1">The sequence shown here is derived from an EMBL/GenBank/DDBJ whole genome shotgun (WGS) entry which is preliminary data.</text>
</comment>